<dbReference type="RefSeq" id="WP_143009882.1">
    <property type="nucleotide sequence ID" value="NZ_FNCY01000014.1"/>
</dbReference>
<dbReference type="SUPFAM" id="SSF49373">
    <property type="entry name" value="Invasin/intimin cell-adhesion fragments"/>
    <property type="match status" value="1"/>
</dbReference>
<dbReference type="InterPro" id="IPR015217">
    <property type="entry name" value="Invasin_dom_3"/>
</dbReference>
<sequence length="1595" mass="161502">MSSWSRSSCFVLARVVFYCAALAFVAAENLTYAAVAYGSSGGGTLTTSGSTSGTTSLSVPYPTGITAGDMLVLAVGNKYATGSAPVTPSGWTLAIQQSGGIDTGTGNDRGQVYSTIFTKQALGTESGNLTVAVTGANTSMARMFRYTKTPGSYWETAVTSGVDNTPGTTWSITAAANPGITAGDIVFVASALNGNQVTNWTQALTTAGVTYSAVAERNDTTSGTGNDMGLIVADFTATAGTATGVPVYSMAGATGFATTYSPTGASSFLRLRQSTTTLSTGVDPGAASIAPGAGATDVNYFWLQTSSFTESVISVTVNLSTNSGIARLAITDSADAELGFTTSPVVGLNTITINPAGTMTATTTSSKFKVRVTPSSHADMPAVPGGAYAITAPVTTWVGPNVHVGSDTNVNALTIDNLSPTSATSTSGSPGYLANTLKWTTSLSSDFALTSGSVVYRWADASTTAEVPAEGSSPTVGSTNGTATVACVVSSTGAVTFVDGSGGTVGCQTSALATGKSYTYKVFQKDGSGNFDAGVSIGTFKSYGDVDPDVSTVVASPSSVAADSFTASTITVTLMDKDSTPVPGKAVSLSADLGSSIITTQNGTSNSSGVATFTVVDGTVEGPIKYTAKDTTDGKDLNKVAQVTFTAPSLCFTDNFNRADGTLLSTGYWTRTHGATTTYDADIVSNRLRLTDAANNRATAVHLFRLFPGAGNKVTAEFDYYTYTNSAGGDGLVLTLSDSSIAPVAGAFGGSLGYAQKNATACPPSGCPGFAGGWIGIGIDEFGNFSNPTEGRVDGPGLNAKAVTIRGSGSAYAGYNWHTTAAATSVTTTPLAPHHYRVIVDHSNGVNAWVSVERDTAGGTNYTKIVSAYDAKAIPTQAAVPPYWYFSLTASTGSATNIHEIDNINICTAQPLITPTLNHLRVEHDGSALTCAAETITLKACANSACSALYTGSVTVSLPTISGATWSSSSVTFTGGQTTVTLTKTTAGTVNLSGSTVTSPTISSPAGICYNGATSGDCSLVYTSNACAFDAVEPGKSPQTPIYTKLAGTQFTLDVLALTAGAVNTAYAGTASVSIVDQSGVAAGSCGTTPLACTMVPASPITFVNGRRSVAIVCADARKDVRVAVSNSTTSACSSDNFTIRPASFSTSSTTASNAGSSGTPVVKAGALFDLSATALNTSSVQTSGYTGTPSLNNSKVLAHNGAVTVGTLSGAFSGATGGVSSGSFSYSEVGNFQLSAWGVYDDGGFASVDRSKATPECFSDAKLGTSIEPAPPNTSDGNGMFGCYFGSVATPFFGRFIPDHFVVTAAAPVAGCSVGASPYTYFGQDGFTTPFSLTAQNASNTTTQNYVGSYAKLGLTTWGLAPASSSNPGFGFATSTVLPTGSSLGPGAITSSGSWSSGTASVSARHQVSRPTNLAGETAVTVTALPVDSDGVTMTSALVVQSVATALRFGRLRLISGQGSELAPYVLKTEAQYWDGSFWRVNLDDSCTTYTVSNAKDNSTVPITSVSAATSVKNGYGTLTFAKPTSSGTATVCMDLSATANGCTASAAGDIGYLLGNWGGVSTFTVDPSASILFGGAAANSRGNWGFLYRRENY</sequence>
<organism evidence="4 5">
    <name type="scientific">Propionivibrio dicarboxylicus</name>
    <dbReference type="NCBI Taxonomy" id="83767"/>
    <lineage>
        <taxon>Bacteria</taxon>
        <taxon>Pseudomonadati</taxon>
        <taxon>Pseudomonadota</taxon>
        <taxon>Betaproteobacteria</taxon>
        <taxon>Rhodocyclales</taxon>
        <taxon>Rhodocyclaceae</taxon>
        <taxon>Propionivibrio</taxon>
    </lineage>
</organism>
<protein>
    <recommendedName>
        <fullName evidence="3">Big-1 domain-containing protein</fullName>
    </recommendedName>
</protein>
<dbReference type="InterPro" id="IPR013783">
    <property type="entry name" value="Ig-like_fold"/>
</dbReference>
<evidence type="ECO:0000313" key="5">
    <source>
        <dbReference type="Proteomes" id="UP000198607"/>
    </source>
</evidence>
<comment type="similarity">
    <text evidence="1">Belongs to the intimin/invasin family.</text>
</comment>
<evidence type="ECO:0000259" key="3">
    <source>
        <dbReference type="PROSITE" id="PS51127"/>
    </source>
</evidence>
<dbReference type="EMBL" id="FNCY01000014">
    <property type="protein sequence ID" value="SDI19135.1"/>
    <property type="molecule type" value="Genomic_DNA"/>
</dbReference>
<dbReference type="PROSITE" id="PS51127">
    <property type="entry name" value="BIG1"/>
    <property type="match status" value="1"/>
</dbReference>
<keyword evidence="2" id="KW-0732">Signal</keyword>
<feature type="chain" id="PRO_5011666915" description="Big-1 domain-containing protein" evidence="2">
    <location>
        <begin position="24"/>
        <end position="1595"/>
    </location>
</feature>
<feature type="domain" description="Big-1" evidence="3">
    <location>
        <begin position="550"/>
        <end position="646"/>
    </location>
</feature>
<accession>A0A1G8IJQ0</accession>
<reference evidence="4 5" key="1">
    <citation type="submission" date="2016-10" db="EMBL/GenBank/DDBJ databases">
        <authorList>
            <person name="de Groot N.N."/>
        </authorList>
    </citation>
    <scope>NUCLEOTIDE SEQUENCE [LARGE SCALE GENOMIC DNA]</scope>
    <source>
        <strain evidence="4 5">DSM 5885</strain>
    </source>
</reference>
<proteinExistence type="inferred from homology"/>
<evidence type="ECO:0000256" key="2">
    <source>
        <dbReference type="SAM" id="SignalP"/>
    </source>
</evidence>
<dbReference type="Pfam" id="PF20419">
    <property type="entry name" value="DUF6701"/>
    <property type="match status" value="1"/>
</dbReference>
<feature type="signal peptide" evidence="2">
    <location>
        <begin position="1"/>
        <end position="23"/>
    </location>
</feature>
<gene>
    <name evidence="4" type="ORF">SAMN05660652_03013</name>
</gene>
<dbReference type="SUPFAM" id="SSF49899">
    <property type="entry name" value="Concanavalin A-like lectins/glucanases"/>
    <property type="match status" value="1"/>
</dbReference>
<dbReference type="Proteomes" id="UP000198607">
    <property type="component" value="Unassembled WGS sequence"/>
</dbReference>
<dbReference type="InterPro" id="IPR003344">
    <property type="entry name" value="Big_1_dom"/>
</dbReference>
<dbReference type="SMART" id="SM00634">
    <property type="entry name" value="BID_1"/>
    <property type="match status" value="1"/>
</dbReference>
<dbReference type="InterPro" id="IPR008964">
    <property type="entry name" value="Invasin/intimin_cell_adhesion"/>
</dbReference>
<name>A0A1G8IJQ0_9RHOO</name>
<evidence type="ECO:0000256" key="1">
    <source>
        <dbReference type="ARBA" id="ARBA00010116"/>
    </source>
</evidence>
<keyword evidence="5" id="KW-1185">Reference proteome</keyword>
<evidence type="ECO:0000313" key="4">
    <source>
        <dbReference type="EMBL" id="SDI19135.1"/>
    </source>
</evidence>
<dbReference type="Pfam" id="PF09134">
    <property type="entry name" value="Invasin_D3"/>
    <property type="match status" value="1"/>
</dbReference>
<dbReference type="Gene3D" id="2.60.40.10">
    <property type="entry name" value="Immunoglobulins"/>
    <property type="match status" value="1"/>
</dbReference>
<dbReference type="InterPro" id="IPR046524">
    <property type="entry name" value="DUF6701"/>
</dbReference>
<dbReference type="OrthoDB" id="9790247at2"/>
<dbReference type="STRING" id="83767.SAMN05660652_03013"/>
<dbReference type="InterPro" id="IPR013320">
    <property type="entry name" value="ConA-like_dom_sf"/>
</dbReference>